<dbReference type="AlphaFoldDB" id="A0A0N4XE43"/>
<keyword evidence="1" id="KW-0812">Transmembrane</keyword>
<proteinExistence type="predicted"/>
<feature type="transmembrane region" description="Helical" evidence="1">
    <location>
        <begin position="64"/>
        <end position="83"/>
    </location>
</feature>
<keyword evidence="1" id="KW-1133">Transmembrane helix</keyword>
<evidence type="ECO:0000313" key="4">
    <source>
        <dbReference type="WBParaSite" id="NBR_0000079501-mRNA-1"/>
    </source>
</evidence>
<reference evidence="4" key="1">
    <citation type="submission" date="2017-02" db="UniProtKB">
        <authorList>
            <consortium name="WormBaseParasite"/>
        </authorList>
    </citation>
    <scope>IDENTIFICATION</scope>
</reference>
<evidence type="ECO:0000313" key="2">
    <source>
        <dbReference type="EMBL" id="VDL63794.1"/>
    </source>
</evidence>
<gene>
    <name evidence="2" type="ORF">NBR_LOCUS796</name>
</gene>
<name>A0A0N4XE43_NIPBR</name>
<dbReference type="OMA" id="WPAIIHS"/>
<evidence type="ECO:0000313" key="3">
    <source>
        <dbReference type="Proteomes" id="UP000271162"/>
    </source>
</evidence>
<organism evidence="4">
    <name type="scientific">Nippostrongylus brasiliensis</name>
    <name type="common">Rat hookworm</name>
    <dbReference type="NCBI Taxonomy" id="27835"/>
    <lineage>
        <taxon>Eukaryota</taxon>
        <taxon>Metazoa</taxon>
        <taxon>Ecdysozoa</taxon>
        <taxon>Nematoda</taxon>
        <taxon>Chromadorea</taxon>
        <taxon>Rhabditida</taxon>
        <taxon>Rhabditina</taxon>
        <taxon>Rhabditomorpha</taxon>
        <taxon>Strongyloidea</taxon>
        <taxon>Heligmosomidae</taxon>
        <taxon>Nippostrongylus</taxon>
    </lineage>
</organism>
<evidence type="ECO:0000256" key="1">
    <source>
        <dbReference type="SAM" id="Phobius"/>
    </source>
</evidence>
<dbReference type="Proteomes" id="UP000271162">
    <property type="component" value="Unassembled WGS sequence"/>
</dbReference>
<dbReference type="EMBL" id="UYSL01000442">
    <property type="protein sequence ID" value="VDL63794.1"/>
    <property type="molecule type" value="Genomic_DNA"/>
</dbReference>
<accession>A0A0N4XE43</accession>
<keyword evidence="3" id="KW-1185">Reference proteome</keyword>
<reference evidence="2 3" key="2">
    <citation type="submission" date="2018-11" db="EMBL/GenBank/DDBJ databases">
        <authorList>
            <consortium name="Pathogen Informatics"/>
        </authorList>
    </citation>
    <scope>NUCLEOTIDE SEQUENCE [LARGE SCALE GENOMIC DNA]</scope>
</reference>
<sequence length="208" mass="24215">MILFNKIPLPEYISNLWQWDVEWEEQNPDYRCVLGRAHVVNAAKILLWFDLIAIPIYVLFLFPWWIFFIGPHLVIILLTLYALKTEKHRWMWPVNLYAFQFALWALITVLKLIVAIFNTDAYLEFYGQGHHEDFITRAVIITILKAIVLLIGALLFWRLTVSLFGTYSAVVRGATDISTLAAGPAKQYFEPKTKAILQTKNREQLQTS</sequence>
<dbReference type="WBParaSite" id="NBR_0000079501-mRNA-1">
    <property type="protein sequence ID" value="NBR_0000079501-mRNA-1"/>
    <property type="gene ID" value="NBR_0000079501"/>
</dbReference>
<feature type="transmembrane region" description="Helical" evidence="1">
    <location>
        <begin position="134"/>
        <end position="157"/>
    </location>
</feature>
<protein>
    <submittedName>
        <fullName evidence="4">Transmembrane protein</fullName>
    </submittedName>
</protein>
<keyword evidence="1" id="KW-0472">Membrane</keyword>
<feature type="transmembrane region" description="Helical" evidence="1">
    <location>
        <begin position="95"/>
        <end position="114"/>
    </location>
</feature>